<dbReference type="GO" id="GO:0009887">
    <property type="term" value="P:animal organ morphogenesis"/>
    <property type="evidence" value="ECO:0007669"/>
    <property type="project" value="TreeGrafter"/>
</dbReference>
<proteinExistence type="predicted"/>
<dbReference type="GO" id="GO:0005604">
    <property type="term" value="C:basement membrane"/>
    <property type="evidence" value="ECO:0007669"/>
    <property type="project" value="UniProtKB-SubCell"/>
</dbReference>
<dbReference type="GO" id="GO:0007411">
    <property type="term" value="P:axon guidance"/>
    <property type="evidence" value="ECO:0007669"/>
    <property type="project" value="TreeGrafter"/>
</dbReference>
<dbReference type="AlphaFoldDB" id="N6UG60"/>
<comment type="caution">
    <text evidence="10">Lacks conserved residue(s) required for the propagation of feature annotation.</text>
</comment>
<evidence type="ECO:0000256" key="5">
    <source>
        <dbReference type="ARBA" id="ARBA00022737"/>
    </source>
</evidence>
<dbReference type="SMART" id="SM00136">
    <property type="entry name" value="LamNT"/>
    <property type="match status" value="1"/>
</dbReference>
<dbReference type="OrthoDB" id="8545473at2759"/>
<feature type="disulfide bond" evidence="10">
    <location>
        <begin position="374"/>
        <end position="386"/>
    </location>
</feature>
<dbReference type="SUPFAM" id="SSF57196">
    <property type="entry name" value="EGF/Laminin"/>
    <property type="match status" value="3"/>
</dbReference>
<dbReference type="CDD" id="cd00055">
    <property type="entry name" value="EGF_Lam"/>
    <property type="match status" value="3"/>
</dbReference>
<dbReference type="Pfam" id="PF00055">
    <property type="entry name" value="Laminin_N"/>
    <property type="match status" value="1"/>
</dbReference>
<evidence type="ECO:0000256" key="9">
    <source>
        <dbReference type="ARBA" id="ARBA00023292"/>
    </source>
</evidence>
<dbReference type="EMBL" id="KB740396">
    <property type="protein sequence ID" value="ENN80750.1"/>
    <property type="molecule type" value="Genomic_DNA"/>
</dbReference>
<keyword evidence="3" id="KW-0272">Extracellular matrix</keyword>
<evidence type="ECO:0000256" key="3">
    <source>
        <dbReference type="ARBA" id="ARBA00022530"/>
    </source>
</evidence>
<dbReference type="InterPro" id="IPR000034">
    <property type="entry name" value="Laminin_IV"/>
</dbReference>
<name>N6UG60_DENPD</name>
<keyword evidence="8" id="KW-0325">Glycoprotein</keyword>
<dbReference type="InterPro" id="IPR008211">
    <property type="entry name" value="Laminin_N"/>
</dbReference>
<dbReference type="PANTHER" id="PTHR10574:SF428">
    <property type="entry name" value="LAMININ SUBUNIT ALPHA-1-LIKE PROTEIN"/>
    <property type="match status" value="1"/>
</dbReference>
<dbReference type="Pfam" id="PF00053">
    <property type="entry name" value="EGF_laminin"/>
    <property type="match status" value="2"/>
</dbReference>
<dbReference type="PROSITE" id="PS51115">
    <property type="entry name" value="LAMININ_IVA"/>
    <property type="match status" value="1"/>
</dbReference>
<organism evidence="11">
    <name type="scientific">Dendroctonus ponderosae</name>
    <name type="common">Mountain pine beetle</name>
    <dbReference type="NCBI Taxonomy" id="77166"/>
    <lineage>
        <taxon>Eukaryota</taxon>
        <taxon>Metazoa</taxon>
        <taxon>Ecdysozoa</taxon>
        <taxon>Arthropoda</taxon>
        <taxon>Hexapoda</taxon>
        <taxon>Insecta</taxon>
        <taxon>Pterygota</taxon>
        <taxon>Neoptera</taxon>
        <taxon>Endopterygota</taxon>
        <taxon>Coleoptera</taxon>
        <taxon>Polyphaga</taxon>
        <taxon>Cucujiformia</taxon>
        <taxon>Curculionidae</taxon>
        <taxon>Scolytinae</taxon>
        <taxon>Dendroctonus</taxon>
    </lineage>
</organism>
<keyword evidence="5" id="KW-0677">Repeat</keyword>
<evidence type="ECO:0000256" key="7">
    <source>
        <dbReference type="ARBA" id="ARBA00023157"/>
    </source>
</evidence>
<dbReference type="Gene3D" id="2.10.25.10">
    <property type="entry name" value="Laminin"/>
    <property type="match status" value="2"/>
</dbReference>
<dbReference type="HOGENOM" id="CLU_449235_0_0_1"/>
<dbReference type="FunFam" id="2.10.25.10:FF:000069">
    <property type="entry name" value="Laminin subunit alpha 1"/>
    <property type="match status" value="1"/>
</dbReference>
<keyword evidence="9 10" id="KW-0424">Laminin EGF-like domain</keyword>
<dbReference type="InterPro" id="IPR050440">
    <property type="entry name" value="Laminin/Netrin_ECM"/>
</dbReference>
<evidence type="ECO:0000256" key="4">
    <source>
        <dbReference type="ARBA" id="ARBA00022729"/>
    </source>
</evidence>
<accession>N6UG60</accession>
<dbReference type="PROSITE" id="PS01248">
    <property type="entry name" value="EGF_LAM_1"/>
    <property type="match status" value="1"/>
</dbReference>
<keyword evidence="6" id="KW-0084">Basement membrane</keyword>
<dbReference type="GO" id="GO:0009888">
    <property type="term" value="P:tissue development"/>
    <property type="evidence" value="ECO:0007669"/>
    <property type="project" value="TreeGrafter"/>
</dbReference>
<dbReference type="PANTHER" id="PTHR10574">
    <property type="entry name" value="NETRIN/LAMININ-RELATED"/>
    <property type="match status" value="1"/>
</dbReference>
<dbReference type="SMART" id="SM00180">
    <property type="entry name" value="EGF_Lam"/>
    <property type="match status" value="3"/>
</dbReference>
<dbReference type="Pfam" id="PF00052">
    <property type="entry name" value="Laminin_B"/>
    <property type="match status" value="1"/>
</dbReference>
<keyword evidence="2" id="KW-0964">Secreted</keyword>
<dbReference type="GO" id="GO:0005201">
    <property type="term" value="F:extracellular matrix structural constituent"/>
    <property type="evidence" value="ECO:0007669"/>
    <property type="project" value="TreeGrafter"/>
</dbReference>
<keyword evidence="7 10" id="KW-1015">Disulfide bond</keyword>
<reference evidence="11" key="1">
    <citation type="journal article" date="2013" name="Genome Biol.">
        <title>Draft genome of the mountain pine beetle, Dendroctonus ponderosae Hopkins, a major forest pest.</title>
        <authorList>
            <person name="Keeling C.I."/>
            <person name="Yuen M.M."/>
            <person name="Liao N.Y."/>
            <person name="Docking T.R."/>
            <person name="Chan S.K."/>
            <person name="Taylor G.A."/>
            <person name="Palmquist D.L."/>
            <person name="Jackman S.D."/>
            <person name="Nguyen A."/>
            <person name="Li M."/>
            <person name="Henderson H."/>
            <person name="Janes J.K."/>
            <person name="Zhao Y."/>
            <person name="Pandoh P."/>
            <person name="Moore R."/>
            <person name="Sperling F.A."/>
            <person name="Huber D.P."/>
            <person name="Birol I."/>
            <person name="Jones S.J."/>
            <person name="Bohlmann J."/>
        </authorList>
    </citation>
    <scope>NUCLEOTIDE SEQUENCE</scope>
</reference>
<evidence type="ECO:0000256" key="8">
    <source>
        <dbReference type="ARBA" id="ARBA00023180"/>
    </source>
</evidence>
<sequence>MDQIIESVNKGDAGFIINNRRLRILGYSALTAESEDGLQHHLHRFNLTAQVLNIQISIEKPQPMVRFKDPIPRKLVEYQVAYIILKAANSPRPGTWVLEKSKDGQHFSTWQYFARTDKECMDQFQVPATKGKPHYFTDNEIICTSYFSKLTPLENGENFGTRMERKEMDEMKQKRTCKVHISLVQGRPGANESSPELLEFTKARYVRFRLMGLRGNLEPIPKSLSQDRLKDKKLFYSIKDISIGGQCVCNGHAENCRHNVASGHPECECLHHTCGANCEMCCPLYNQRQWFPGSSRDAQKCLPCNCHGHAKSCRYDEEVDRNGLSLSADGSYQGGGVCQNCTDFTTGINCEKCLTGFFRPINVSAHDSKPCLKCDCSVVGSSPDICVQYGESAGVCKCKLGYIGLKCDMCAPGFRGYPNCESCPCDPKGVTATGDCEGECLCKQCLFVFSKTLKANTAIGANLGILDYQRRTLMAAWRASVPVSRLCIQTLQNWLITDLRVSAYITPVTSSTSVFSVGNYELPGIENLYWLAPRDYLGNKLEIYGSTFVFNVQWVVMRGDTSGEPTIGPDMIMVGSNGLQLECVALLVNRNIKAVNIRSRVKSTTIFF</sequence>
<feature type="non-terminal residue" evidence="11">
    <location>
        <position position="1"/>
    </location>
</feature>
<evidence type="ECO:0000256" key="1">
    <source>
        <dbReference type="ARBA" id="ARBA00004302"/>
    </source>
</evidence>
<evidence type="ECO:0000256" key="6">
    <source>
        <dbReference type="ARBA" id="ARBA00022869"/>
    </source>
</evidence>
<comment type="subcellular location">
    <subcellularLocation>
        <location evidence="1">Secreted</location>
        <location evidence="1">Extracellular space</location>
        <location evidence="1">Extracellular matrix</location>
        <location evidence="1">Basement membrane</location>
    </subcellularLocation>
</comment>
<dbReference type="PROSITE" id="PS51117">
    <property type="entry name" value="LAMININ_NTER"/>
    <property type="match status" value="1"/>
</dbReference>
<evidence type="ECO:0000256" key="2">
    <source>
        <dbReference type="ARBA" id="ARBA00022525"/>
    </source>
</evidence>
<keyword evidence="4" id="KW-0732">Signal</keyword>
<gene>
    <name evidence="11" type="ORF">YQE_02836</name>
</gene>
<dbReference type="InterPro" id="IPR002049">
    <property type="entry name" value="LE_dom"/>
</dbReference>
<evidence type="ECO:0000313" key="11">
    <source>
        <dbReference type="EMBL" id="ENN80750.1"/>
    </source>
</evidence>
<feature type="disulfide bond" evidence="10">
    <location>
        <begin position="398"/>
        <end position="407"/>
    </location>
</feature>
<evidence type="ECO:0000256" key="10">
    <source>
        <dbReference type="PROSITE-ProRule" id="PRU00460"/>
    </source>
</evidence>
<dbReference type="Gene3D" id="2.60.120.260">
    <property type="entry name" value="Galactose-binding domain-like"/>
    <property type="match status" value="1"/>
</dbReference>
<dbReference type="PROSITE" id="PS50027">
    <property type="entry name" value="EGF_LAM_2"/>
    <property type="match status" value="1"/>
</dbReference>
<protein>
    <submittedName>
        <fullName evidence="11">Uncharacterized protein</fullName>
    </submittedName>
</protein>